<evidence type="ECO:0000256" key="2">
    <source>
        <dbReference type="ARBA" id="ARBA00022857"/>
    </source>
</evidence>
<proteinExistence type="inferred from homology"/>
<comment type="similarity">
    <text evidence="1">Belongs to the short-chain dehydrogenases/reductases (SDR) family.</text>
</comment>
<dbReference type="Proteomes" id="UP000762676">
    <property type="component" value="Unassembled WGS sequence"/>
</dbReference>
<keyword evidence="3" id="KW-0560">Oxidoreductase</keyword>
<dbReference type="PANTHER" id="PTHR43963">
    <property type="entry name" value="CARBONYL REDUCTASE 1-RELATED"/>
    <property type="match status" value="1"/>
</dbReference>
<organism evidence="4 5">
    <name type="scientific">Elysia marginata</name>
    <dbReference type="NCBI Taxonomy" id="1093978"/>
    <lineage>
        <taxon>Eukaryota</taxon>
        <taxon>Metazoa</taxon>
        <taxon>Spiralia</taxon>
        <taxon>Lophotrochozoa</taxon>
        <taxon>Mollusca</taxon>
        <taxon>Gastropoda</taxon>
        <taxon>Heterobranchia</taxon>
        <taxon>Euthyneura</taxon>
        <taxon>Panpulmonata</taxon>
        <taxon>Sacoglossa</taxon>
        <taxon>Placobranchoidea</taxon>
        <taxon>Plakobranchidae</taxon>
        <taxon>Elysia</taxon>
    </lineage>
</organism>
<accession>A0AAV4EI97</accession>
<dbReference type="InterPro" id="IPR036291">
    <property type="entry name" value="NAD(P)-bd_dom_sf"/>
</dbReference>
<sequence length="188" mass="20931">MIKNYVPPPYPEEAQQVCHVNYFSTLDVCQVLFPLLRPHARVCNVSSLSCHDSFRDCSSAMQNRIKTSIHTIEDVTALINDFVKAAQTNEHLKQGFDKYPYGISKIGVTLMSTIQQKTFDQEGADDIIVNSCDVGAGGWVATDMTDQYGVSIDRGALNPLFCALLPPNVKAPKGKFLYDEKEYDWCAA</sequence>
<evidence type="ECO:0000256" key="1">
    <source>
        <dbReference type="ARBA" id="ARBA00006484"/>
    </source>
</evidence>
<keyword evidence="2" id="KW-0521">NADP</keyword>
<keyword evidence="5" id="KW-1185">Reference proteome</keyword>
<name>A0AAV4EI97_9GAST</name>
<gene>
    <name evidence="4" type="ORF">ElyMa_001822100</name>
</gene>
<evidence type="ECO:0000256" key="3">
    <source>
        <dbReference type="ARBA" id="ARBA00023002"/>
    </source>
</evidence>
<dbReference type="Gene3D" id="3.40.50.720">
    <property type="entry name" value="NAD(P)-binding Rossmann-like Domain"/>
    <property type="match status" value="1"/>
</dbReference>
<comment type="caution">
    <text evidence="4">The sequence shown here is derived from an EMBL/GenBank/DDBJ whole genome shotgun (WGS) entry which is preliminary data.</text>
</comment>
<dbReference type="AlphaFoldDB" id="A0AAV4EI97"/>
<dbReference type="GO" id="GO:0004090">
    <property type="term" value="F:carbonyl reductase (NADPH) activity"/>
    <property type="evidence" value="ECO:0007669"/>
    <property type="project" value="TreeGrafter"/>
</dbReference>
<evidence type="ECO:0000313" key="4">
    <source>
        <dbReference type="EMBL" id="GFR60407.1"/>
    </source>
</evidence>
<dbReference type="SUPFAM" id="SSF51735">
    <property type="entry name" value="NAD(P)-binding Rossmann-fold domains"/>
    <property type="match status" value="1"/>
</dbReference>
<dbReference type="EMBL" id="BMAT01003672">
    <property type="protein sequence ID" value="GFR60407.1"/>
    <property type="molecule type" value="Genomic_DNA"/>
</dbReference>
<evidence type="ECO:0000313" key="5">
    <source>
        <dbReference type="Proteomes" id="UP000762676"/>
    </source>
</evidence>
<reference evidence="4 5" key="1">
    <citation type="journal article" date="2021" name="Elife">
        <title>Chloroplast acquisition without the gene transfer in kleptoplastic sea slugs, Plakobranchus ocellatus.</title>
        <authorList>
            <person name="Maeda T."/>
            <person name="Takahashi S."/>
            <person name="Yoshida T."/>
            <person name="Shimamura S."/>
            <person name="Takaki Y."/>
            <person name="Nagai Y."/>
            <person name="Toyoda A."/>
            <person name="Suzuki Y."/>
            <person name="Arimoto A."/>
            <person name="Ishii H."/>
            <person name="Satoh N."/>
            <person name="Nishiyama T."/>
            <person name="Hasebe M."/>
            <person name="Maruyama T."/>
            <person name="Minagawa J."/>
            <person name="Obokata J."/>
            <person name="Shigenobu S."/>
        </authorList>
    </citation>
    <scope>NUCLEOTIDE SEQUENCE [LARGE SCALE GENOMIC DNA]</scope>
</reference>
<protein>
    <submittedName>
        <fullName evidence="4">Carbonyl reductase [NADPH] 1</fullName>
    </submittedName>
</protein>
<dbReference type="PANTHER" id="PTHR43963:SF4">
    <property type="entry name" value="CARBONYL REDUCTASE (NADPH)"/>
    <property type="match status" value="1"/>
</dbReference>